<dbReference type="InterPro" id="IPR007274">
    <property type="entry name" value="Cop_transporter"/>
</dbReference>
<dbReference type="PANTHER" id="PTHR12483:SF115">
    <property type="entry name" value="COPPER TRANSPORT PROTEIN"/>
    <property type="match status" value="1"/>
</dbReference>
<dbReference type="Pfam" id="PF04145">
    <property type="entry name" value="Ctr"/>
    <property type="match status" value="1"/>
</dbReference>
<evidence type="ECO:0000256" key="2">
    <source>
        <dbReference type="ARBA" id="ARBA00022989"/>
    </source>
</evidence>
<keyword evidence="4" id="KW-0187">Copper transport</keyword>
<evidence type="ECO:0000256" key="5">
    <source>
        <dbReference type="SAM" id="MobiDB-lite"/>
    </source>
</evidence>
<proteinExistence type="inferred from homology"/>
<accession>A0AAJ6VY02</accession>
<dbReference type="CTD" id="31601"/>
<keyword evidence="2 4" id="KW-1133">Transmembrane helix</keyword>
<comment type="similarity">
    <text evidence="4">Belongs to the copper transporter (Ctr) (TC 1.A.56) family. SLC31A subfamily.</text>
</comment>
<evidence type="ECO:0000256" key="4">
    <source>
        <dbReference type="RuleBase" id="RU367022"/>
    </source>
</evidence>
<dbReference type="KEGG" id="goe:100902308"/>
<evidence type="ECO:0000313" key="6">
    <source>
        <dbReference type="Proteomes" id="UP000694867"/>
    </source>
</evidence>
<gene>
    <name evidence="7" type="primary">LOC100902308</name>
</gene>
<keyword evidence="4" id="KW-0813">Transport</keyword>
<feature type="transmembrane region" description="Helical" evidence="4">
    <location>
        <begin position="54"/>
        <end position="73"/>
    </location>
</feature>
<keyword evidence="6" id="KW-1185">Reference proteome</keyword>
<keyword evidence="4" id="KW-0406">Ion transport</keyword>
<dbReference type="Proteomes" id="UP000694867">
    <property type="component" value="Unplaced"/>
</dbReference>
<name>A0AAJ6VY02_9ACAR</name>
<keyword evidence="4" id="KW-0186">Copper</keyword>
<dbReference type="GO" id="GO:0005375">
    <property type="term" value="F:copper ion transmembrane transporter activity"/>
    <property type="evidence" value="ECO:0007669"/>
    <property type="project" value="UniProtKB-UniRule"/>
</dbReference>
<feature type="transmembrane region" description="Helical" evidence="4">
    <location>
        <begin position="136"/>
        <end position="164"/>
    </location>
</feature>
<dbReference type="PANTHER" id="PTHR12483">
    <property type="entry name" value="SOLUTE CARRIER FAMILY 31 COPPER TRANSPORTERS"/>
    <property type="match status" value="1"/>
</dbReference>
<comment type="subcellular location">
    <subcellularLocation>
        <location evidence="4">Membrane</location>
        <topology evidence="4">Multi-pass membrane protein</topology>
    </subcellularLocation>
</comment>
<evidence type="ECO:0000256" key="1">
    <source>
        <dbReference type="ARBA" id="ARBA00022692"/>
    </source>
</evidence>
<keyword evidence="3 4" id="KW-0472">Membrane</keyword>
<dbReference type="GO" id="GO:0016020">
    <property type="term" value="C:membrane"/>
    <property type="evidence" value="ECO:0007669"/>
    <property type="project" value="UniProtKB-SubCell"/>
</dbReference>
<sequence>MSSHSHHSMAHEAMGESPKPHSVSAKPMPMMHVSFYFGTSGTFLFDWWNIEGAWGMLGSCGVVFFMALFYEYLKFLRARLLIKSQQIRYSSIRTSNGVNGETSAPATPETESTVKITSTSHLSQTAIYVVQLTLGYLLMLLFMYFNVWICLAVILGASTGYFLFGWQANPSQITAGDHCTA</sequence>
<evidence type="ECO:0000313" key="7">
    <source>
        <dbReference type="RefSeq" id="XP_003743092.1"/>
    </source>
</evidence>
<dbReference type="RefSeq" id="XP_003743092.1">
    <property type="nucleotide sequence ID" value="XM_003743044.2"/>
</dbReference>
<organism evidence="6 7">
    <name type="scientific">Galendromus occidentalis</name>
    <name type="common">western predatory mite</name>
    <dbReference type="NCBI Taxonomy" id="34638"/>
    <lineage>
        <taxon>Eukaryota</taxon>
        <taxon>Metazoa</taxon>
        <taxon>Ecdysozoa</taxon>
        <taxon>Arthropoda</taxon>
        <taxon>Chelicerata</taxon>
        <taxon>Arachnida</taxon>
        <taxon>Acari</taxon>
        <taxon>Parasitiformes</taxon>
        <taxon>Mesostigmata</taxon>
        <taxon>Gamasina</taxon>
        <taxon>Phytoseioidea</taxon>
        <taxon>Phytoseiidae</taxon>
        <taxon>Typhlodrominae</taxon>
        <taxon>Galendromus</taxon>
    </lineage>
</organism>
<keyword evidence="1 4" id="KW-0812">Transmembrane</keyword>
<feature type="region of interest" description="Disordered" evidence="5">
    <location>
        <begin position="1"/>
        <end position="23"/>
    </location>
</feature>
<dbReference type="GeneID" id="100902308"/>
<evidence type="ECO:0000256" key="3">
    <source>
        <dbReference type="ARBA" id="ARBA00023136"/>
    </source>
</evidence>
<dbReference type="AlphaFoldDB" id="A0AAJ6VY02"/>
<reference evidence="7" key="1">
    <citation type="submission" date="2025-08" db="UniProtKB">
        <authorList>
            <consortium name="RefSeq"/>
        </authorList>
    </citation>
    <scope>IDENTIFICATION</scope>
</reference>
<protein>
    <recommendedName>
        <fullName evidence="4">Copper transport protein</fullName>
    </recommendedName>
</protein>